<feature type="transmembrane region" description="Helical" evidence="1">
    <location>
        <begin position="44"/>
        <end position="76"/>
    </location>
</feature>
<organism evidence="2">
    <name type="scientific">marine sediment metagenome</name>
    <dbReference type="NCBI Taxonomy" id="412755"/>
    <lineage>
        <taxon>unclassified sequences</taxon>
        <taxon>metagenomes</taxon>
        <taxon>ecological metagenomes</taxon>
    </lineage>
</organism>
<gene>
    <name evidence="2" type="ORF">LCGC14_1558420</name>
</gene>
<sequence>MKNLLETKIGRTITVASVPPILYWVGKLIEATYHPANASPVDSWFLFIVIGGIGILITIIGLALVSLIVVISFAGLRWLWTGKFKVPFFDSWEVEE</sequence>
<evidence type="ECO:0000313" key="2">
    <source>
        <dbReference type="EMBL" id="KKM47639.1"/>
    </source>
</evidence>
<protein>
    <submittedName>
        <fullName evidence="2">Uncharacterized protein</fullName>
    </submittedName>
</protein>
<reference evidence="2" key="1">
    <citation type="journal article" date="2015" name="Nature">
        <title>Complex archaea that bridge the gap between prokaryotes and eukaryotes.</title>
        <authorList>
            <person name="Spang A."/>
            <person name="Saw J.H."/>
            <person name="Jorgensen S.L."/>
            <person name="Zaremba-Niedzwiedzka K."/>
            <person name="Martijn J."/>
            <person name="Lind A.E."/>
            <person name="van Eijk R."/>
            <person name="Schleper C."/>
            <person name="Guy L."/>
            <person name="Ettema T.J."/>
        </authorList>
    </citation>
    <scope>NUCLEOTIDE SEQUENCE</scope>
</reference>
<proteinExistence type="predicted"/>
<name>A0A0F9INB0_9ZZZZ</name>
<dbReference type="AlphaFoldDB" id="A0A0F9INB0"/>
<keyword evidence="1" id="KW-1133">Transmembrane helix</keyword>
<keyword evidence="1" id="KW-0472">Membrane</keyword>
<dbReference type="EMBL" id="LAZR01012009">
    <property type="protein sequence ID" value="KKM47639.1"/>
    <property type="molecule type" value="Genomic_DNA"/>
</dbReference>
<keyword evidence="1" id="KW-0812">Transmembrane</keyword>
<accession>A0A0F9INB0</accession>
<comment type="caution">
    <text evidence="2">The sequence shown here is derived from an EMBL/GenBank/DDBJ whole genome shotgun (WGS) entry which is preliminary data.</text>
</comment>
<evidence type="ECO:0000256" key="1">
    <source>
        <dbReference type="SAM" id="Phobius"/>
    </source>
</evidence>